<dbReference type="KEGG" id="ccau:EG346_13970"/>
<sequence>MKKIFLINFILLSIFCFSQKGFVRYGYFHALSIGDAKAPESESYLVFNKQSSYYVTAKESLEKAADRSEQKTFTNEEGGGAIYNGTKMSEEGDQVVNHLSKKTMWSNLLYKKQVYVKETTPTINWKIGKETKKIGKFTCKIATANFRGRNYTAWFTPEIPLPYGPWKLQGLPGLILEAYDTGKFVYWNAKSIEYPSNTKEETKYLDIPIKEKFLTYTEFKKFQKDQLNRLIEKNRIAKQSYPEIQLEGVKISDMFVECE</sequence>
<evidence type="ECO:0000313" key="1">
    <source>
        <dbReference type="EMBL" id="AZA49215.1"/>
    </source>
</evidence>
<dbReference type="NCBIfam" id="TIGR01200">
    <property type="entry name" value="GLPGLI"/>
    <property type="match status" value="1"/>
</dbReference>
<keyword evidence="4" id="KW-1185">Reference proteome</keyword>
<dbReference type="Proteomes" id="UP000255224">
    <property type="component" value="Unassembled WGS sequence"/>
</dbReference>
<evidence type="ECO:0000313" key="4">
    <source>
        <dbReference type="Proteomes" id="UP000273270"/>
    </source>
</evidence>
<protein>
    <submittedName>
        <fullName evidence="2">GLPGLI family protein</fullName>
    </submittedName>
</protein>
<dbReference type="OrthoDB" id="1440774at2"/>
<accession>A0A3G6M775</accession>
<organism evidence="2 3">
    <name type="scientific">Chryseobacterium carnipullorum</name>
    <dbReference type="NCBI Taxonomy" id="1124835"/>
    <lineage>
        <taxon>Bacteria</taxon>
        <taxon>Pseudomonadati</taxon>
        <taxon>Bacteroidota</taxon>
        <taxon>Flavobacteriia</taxon>
        <taxon>Flavobacteriales</taxon>
        <taxon>Weeksellaceae</taxon>
        <taxon>Chryseobacterium group</taxon>
        <taxon>Chryseobacterium</taxon>
    </lineage>
</organism>
<dbReference type="EMBL" id="UFVQ01000003">
    <property type="protein sequence ID" value="STC94024.1"/>
    <property type="molecule type" value="Genomic_DNA"/>
</dbReference>
<dbReference type="AlphaFoldDB" id="A0A376DR14"/>
<name>A0A376DR14_CHRCU</name>
<gene>
    <name evidence="1" type="ORF">EG346_13970</name>
    <name evidence="2" type="ORF">NCTC13533_01248</name>
</gene>
<accession>A0A376DR14</accession>
<proteinExistence type="predicted"/>
<evidence type="ECO:0000313" key="3">
    <source>
        <dbReference type="Proteomes" id="UP000255224"/>
    </source>
</evidence>
<reference evidence="4" key="3">
    <citation type="submission" date="2018-11" db="EMBL/GenBank/DDBJ databases">
        <title>Proposal to divide the Flavobacteriaceae and reorganize its genera based on Amino Acid Identity values calculated from whole genome sequences.</title>
        <authorList>
            <person name="Nicholson A.C."/>
            <person name="Gulvik C.A."/>
            <person name="Whitney A.M."/>
            <person name="Humrighouse B.W."/>
            <person name="Bell M."/>
            <person name="Holmes B."/>
            <person name="Steigerwalt A.G."/>
            <person name="Villarma A."/>
            <person name="Sheth M."/>
            <person name="Batra D."/>
            <person name="Pryor J."/>
            <person name="Bernardet J.-F."/>
            <person name="Hugo C."/>
            <person name="Kampfer P."/>
            <person name="Newman J."/>
            <person name="McQuiston J.R."/>
        </authorList>
    </citation>
    <scope>NUCLEOTIDE SEQUENCE [LARGE SCALE GENOMIC DNA]</scope>
    <source>
        <strain evidence="4">G0188</strain>
    </source>
</reference>
<dbReference type="RefSeq" id="WP_123879311.1">
    <property type="nucleotide sequence ID" value="NZ_CP033920.1"/>
</dbReference>
<evidence type="ECO:0000313" key="2">
    <source>
        <dbReference type="EMBL" id="STC94024.1"/>
    </source>
</evidence>
<dbReference type="Proteomes" id="UP000273270">
    <property type="component" value="Chromosome"/>
</dbReference>
<dbReference type="InterPro" id="IPR005901">
    <property type="entry name" value="GLPGLI"/>
</dbReference>
<reference evidence="1" key="2">
    <citation type="submission" date="2018-11" db="EMBL/GenBank/DDBJ databases">
        <title>Proposal to divide the Flavobacteriaceae and reorganize its genera based on Amino Acid Identity values calculated from whole genome sequences.</title>
        <authorList>
            <person name="Nicholson A.C."/>
            <person name="Gulvik C.A."/>
            <person name="Whitney A.M."/>
            <person name="Humrighouse B.W."/>
            <person name="Bell M."/>
            <person name="Holmes B."/>
            <person name="Steigerwalt A."/>
            <person name="Villarma A."/>
            <person name="Sheth M."/>
            <person name="Batra D."/>
            <person name="Pryor J."/>
            <person name="Bernardet J.-F."/>
            <person name="Hugo C."/>
            <person name="Kampfer P."/>
            <person name="Newman J."/>
            <person name="Mcquiston J.R."/>
        </authorList>
    </citation>
    <scope>NUCLEOTIDE SEQUENCE [LARGE SCALE GENOMIC DNA]</scope>
    <source>
        <strain evidence="1">G0188</strain>
    </source>
</reference>
<dbReference type="Pfam" id="PF09697">
    <property type="entry name" value="Porph_ging"/>
    <property type="match status" value="1"/>
</dbReference>
<reference evidence="2 3" key="1">
    <citation type="submission" date="2018-06" db="EMBL/GenBank/DDBJ databases">
        <authorList>
            <consortium name="Pathogen Informatics"/>
            <person name="Doyle S."/>
        </authorList>
    </citation>
    <scope>NUCLEOTIDE SEQUENCE [LARGE SCALE GENOMIC DNA]</scope>
    <source>
        <strain evidence="2 3">NCTC13533</strain>
    </source>
</reference>
<dbReference type="EMBL" id="CP033920">
    <property type="protein sequence ID" value="AZA49215.1"/>
    <property type="molecule type" value="Genomic_DNA"/>
</dbReference>